<accession>B5D5P2</accession>
<dbReference type="InterPro" id="IPR003421">
    <property type="entry name" value="Opine_DH"/>
</dbReference>
<name>B5D5P2_AREMA</name>
<dbReference type="InterPro" id="IPR013328">
    <property type="entry name" value="6PGD_dom2"/>
</dbReference>
<evidence type="ECO:0000259" key="1">
    <source>
        <dbReference type="Pfam" id="PF02317"/>
    </source>
</evidence>
<dbReference type="PANTHER" id="PTHR38015">
    <property type="entry name" value="BLR6086 PROTEIN"/>
    <property type="match status" value="1"/>
</dbReference>
<dbReference type="AlphaFoldDB" id="B5D5P2"/>
<dbReference type="GO" id="GO:0047636">
    <property type="term" value="F:alanopine dehydrogenase activity"/>
    <property type="evidence" value="ECO:0007669"/>
    <property type="project" value="UniProtKB-EC"/>
</dbReference>
<feature type="domain" description="Opine dehydrogenase" evidence="1">
    <location>
        <begin position="204"/>
        <end position="376"/>
    </location>
</feature>
<dbReference type="Gene3D" id="3.40.50.720">
    <property type="entry name" value="NAD(P)-binding Rossmann-like Domain"/>
    <property type="match status" value="1"/>
</dbReference>
<dbReference type="BRENDA" id="1.5.1.17">
    <property type="organism ID" value="417"/>
</dbReference>
<protein>
    <submittedName>
        <fullName evidence="2">Alanopine dehydrogenase</fullName>
        <ecNumber evidence="2">1.5.1.17</ecNumber>
    </submittedName>
</protein>
<dbReference type="Pfam" id="PF02317">
    <property type="entry name" value="Octopine_DH"/>
    <property type="match status" value="1"/>
</dbReference>
<gene>
    <name evidence="2" type="primary">alodh</name>
</gene>
<organism evidence="2">
    <name type="scientific">Arenicola marina</name>
    <name type="common">Lugworm</name>
    <name type="synonym">Lumbricus marinus</name>
    <dbReference type="NCBI Taxonomy" id="6344"/>
    <lineage>
        <taxon>Eukaryota</taxon>
        <taxon>Metazoa</taxon>
        <taxon>Spiralia</taxon>
        <taxon>Lophotrochozoa</taxon>
        <taxon>Annelida</taxon>
        <taxon>Polychaeta</taxon>
        <taxon>Sedentaria</taxon>
        <taxon>Scolecida</taxon>
        <taxon>Arenicolidae</taxon>
        <taxon>Arenicola</taxon>
    </lineage>
</organism>
<dbReference type="SUPFAM" id="SSF48179">
    <property type="entry name" value="6-phosphogluconate dehydrogenase C-terminal domain-like"/>
    <property type="match status" value="1"/>
</dbReference>
<dbReference type="Gene3D" id="1.10.1040.10">
    <property type="entry name" value="N-(1-d-carboxylethyl)-l-norvaline Dehydrogenase, domain 2"/>
    <property type="match status" value="1"/>
</dbReference>
<keyword evidence="2" id="KW-0560">Oxidoreductase</keyword>
<sequence>MGDSDITTRLLICGGGNGAHAYAGIASSKKNVEVRVLTLYSDEAERWTNAMENHDFVVNFDCGGKHNGEIRAKPSMVSKDPAEVALGCNVIVIVVPAFAHEQYLRALEPYIQPGTIIVGMPGQAGFEFACWGILGAKGKQCTLVSFESLPWACRIEEFGRTAEVKGTKQQLVGALLYGDPRPVREPSAVLQETLGTHPVLHIHGHLLGMTLMGVNAYIHPAILYGRWWNWDGRPVAEPPLFYHGMDEFTADTLTAMGDEVMAIAATLSKHPAGPDFSNVCHVFDWYKRCYSDEMSDTSCLLKAIRSNKAYIGLTHPCRPAEAAGDNNGGCNWEPNFGYRYITEDIPFGLVVLCGVAQIIGVATPHMDKVVLWSQKVSGKEYLVDSTLSGRDMPDTRSPQKYGLTTIDQILGYD</sequence>
<dbReference type="EC" id="1.5.1.17" evidence="2"/>
<dbReference type="InterPro" id="IPR008927">
    <property type="entry name" value="6-PGluconate_DH-like_C_sf"/>
</dbReference>
<dbReference type="EMBL" id="AJ810167">
    <property type="protein sequence ID" value="CAH17650.1"/>
    <property type="molecule type" value="mRNA"/>
</dbReference>
<proteinExistence type="evidence at transcript level"/>
<dbReference type="PANTHER" id="PTHR38015:SF1">
    <property type="entry name" value="OPINE DEHYDROGENASE DOMAIN-CONTAINING PROTEIN"/>
    <property type="match status" value="1"/>
</dbReference>
<reference evidence="2" key="1">
    <citation type="submission" date="2004-08" db="EMBL/GenBank/DDBJ databases">
        <title>Alanopine and strombine dehydrogenases of the lugworm, Arenicola marina.</title>
        <authorList>
            <person name="Hergert U."/>
            <person name="Grieshaber M.K."/>
        </authorList>
    </citation>
    <scope>NUCLEOTIDE SEQUENCE</scope>
    <source>
        <tissue evidence="2">Body wall</tissue>
    </source>
</reference>
<evidence type="ECO:0000313" key="2">
    <source>
        <dbReference type="EMBL" id="CAH17650.1"/>
    </source>
</evidence>
<dbReference type="InterPro" id="IPR051729">
    <property type="entry name" value="Opine/Lysopine_DH"/>
</dbReference>
<dbReference type="SUPFAM" id="SSF51735">
    <property type="entry name" value="NAD(P)-binding Rossmann-fold domains"/>
    <property type="match status" value="1"/>
</dbReference>
<dbReference type="InterPro" id="IPR036291">
    <property type="entry name" value="NAD(P)-bd_dom_sf"/>
</dbReference>